<keyword evidence="2" id="KW-0732">Signal</keyword>
<dbReference type="KEGG" id="sage:EN72_04995"/>
<evidence type="ECO:0000256" key="6">
    <source>
        <dbReference type="ARBA" id="ARBA00023965"/>
    </source>
</evidence>
<comment type="caution">
    <text evidence="12">The sequence shown here is derived from an EMBL/GenBank/DDBJ whole genome shotgun (WGS) entry which is preliminary data.</text>
</comment>
<reference evidence="11 14" key="1">
    <citation type="journal article" date="2015" name="PLoS ONE">
        <title>Genomic analysis reveals the molecular basis for capsule loss in the group B streptococcus population.</title>
        <authorList>
            <consortium name="DEVANI Consortium"/>
            <person name="Rosini R."/>
            <person name="Campisi E."/>
            <person name="De Chiara M."/>
            <person name="Tettelin H."/>
            <person name="Rinaudo D."/>
            <person name="Toniolo C."/>
            <person name="Metruccio M."/>
            <person name="Guidotti S."/>
            <person name="Sorensen U.B."/>
            <person name="Kilian M."/>
            <person name="Ramirez M."/>
            <person name="Janulczyk R."/>
            <person name="Donati C."/>
            <person name="Grandi G."/>
            <person name="Margarit I."/>
        </authorList>
    </citation>
    <scope>NUCLEOTIDE SEQUENCE [LARGE SCALE GENOMIC DNA]</scope>
    <source>
        <strain evidence="11 14">ES-PW-063</strain>
    </source>
</reference>
<evidence type="ECO:0000313" key="11">
    <source>
        <dbReference type="EMBL" id="KLJ28222.1"/>
    </source>
</evidence>
<dbReference type="Gene3D" id="3.20.20.80">
    <property type="entry name" value="Glycosidases"/>
    <property type="match status" value="1"/>
</dbReference>
<dbReference type="CDD" id="cd10315">
    <property type="entry name" value="CBM41_pullulanase"/>
    <property type="match status" value="1"/>
</dbReference>
<dbReference type="InterPro" id="IPR005323">
    <property type="entry name" value="CBM41_pullulanase"/>
</dbReference>
<evidence type="ECO:0000256" key="1">
    <source>
        <dbReference type="ARBA" id="ARBA00008061"/>
    </source>
</evidence>
<dbReference type="Pfam" id="PF03714">
    <property type="entry name" value="PUD"/>
    <property type="match status" value="1"/>
</dbReference>
<dbReference type="SUPFAM" id="SSF51445">
    <property type="entry name" value="(Trans)glycosidases"/>
    <property type="match status" value="1"/>
</dbReference>
<name>A0A0E1EH68_STRAG</name>
<dbReference type="Gene3D" id="2.60.40.1110">
    <property type="match status" value="1"/>
</dbReference>
<evidence type="ECO:0000313" key="15">
    <source>
        <dbReference type="Proteomes" id="UP000093122"/>
    </source>
</evidence>
<dbReference type="GO" id="GO:0051060">
    <property type="term" value="F:pullulanase activity"/>
    <property type="evidence" value="ECO:0007669"/>
    <property type="project" value="UniProtKB-EC"/>
</dbReference>
<evidence type="ECO:0000256" key="3">
    <source>
        <dbReference type="ARBA" id="ARBA00022801"/>
    </source>
</evidence>
<keyword evidence="4" id="KW-0106">Calcium</keyword>
<evidence type="ECO:0000313" key="12">
    <source>
        <dbReference type="EMBL" id="OCM71123.1"/>
    </source>
</evidence>
<dbReference type="SUPFAM" id="SSF49452">
    <property type="entry name" value="Starch-binding domain-like"/>
    <property type="match status" value="1"/>
</dbReference>
<evidence type="ECO:0000256" key="8">
    <source>
        <dbReference type="ARBA" id="ARBA00029618"/>
    </source>
</evidence>
<proteinExistence type="inferred from homology"/>
<dbReference type="Pfam" id="PF00128">
    <property type="entry name" value="Alpha-amylase"/>
    <property type="match status" value="1"/>
</dbReference>
<comment type="similarity">
    <text evidence="1">Belongs to the glycosyl hydrolase 13 family.</text>
</comment>
<reference evidence="12 15" key="2">
    <citation type="journal article" date="2016" name="Sci. Rep.">
        <title>Serotype IV Streptococcus agalactiae ST-452 has arisen from large genomic recombination events between CC23 and the hypervirulent CC17 lineages.</title>
        <authorList>
            <person name="Campisi E."/>
            <person name="Rinaudo C.D."/>
            <person name="Donati C."/>
            <person name="Barucco M."/>
            <person name="Torricelli G."/>
            <person name="Edwards M.S."/>
            <person name="Baker C.J."/>
            <person name="Margarit I."/>
            <person name="Rosini R."/>
        </authorList>
    </citation>
    <scope>NUCLEOTIDE SEQUENCE [LARGE SCALE GENOMIC DNA]</scope>
    <source>
        <strain evidence="12 15">CZ-PW-140</strain>
    </source>
</reference>
<dbReference type="InterPro" id="IPR014756">
    <property type="entry name" value="Ig_E-set"/>
</dbReference>
<dbReference type="InterPro" id="IPR017853">
    <property type="entry name" value="GH"/>
</dbReference>
<dbReference type="Pfam" id="PF02922">
    <property type="entry name" value="CBM_48"/>
    <property type="match status" value="1"/>
</dbReference>
<dbReference type="GO" id="GO:0005975">
    <property type="term" value="P:carbohydrate metabolic process"/>
    <property type="evidence" value="ECO:0007669"/>
    <property type="project" value="InterPro"/>
</dbReference>
<reference evidence="13 16" key="3">
    <citation type="journal article" date="2018" name="Emerg. Microbes Infect.">
        <title>Phenotypic and molecular analysis of nontypeable Group B streptococci: identification of cps2a and hybrid cps2a/cps5 Group B streptococcal capsule gene clusters.</title>
        <authorList>
            <person name="Alhhazmi A."/>
            <person name="Tyrrell G.J."/>
        </authorList>
    </citation>
    <scope>NUCLEOTIDE SEQUENCE [LARGE SCALE GENOMIC DNA]</scope>
    <source>
        <strain evidence="13 16">PLGBS17</strain>
    </source>
</reference>
<dbReference type="PANTHER" id="PTHR43002">
    <property type="entry name" value="GLYCOGEN DEBRANCHING ENZYME"/>
    <property type="match status" value="1"/>
</dbReference>
<dbReference type="SMART" id="SM00642">
    <property type="entry name" value="Aamy"/>
    <property type="match status" value="1"/>
</dbReference>
<dbReference type="InterPro" id="IPR004193">
    <property type="entry name" value="Glyco_hydro_13_N"/>
</dbReference>
<keyword evidence="3" id="KW-0378">Hydrolase</keyword>
<dbReference type="InterPro" id="IPR006047">
    <property type="entry name" value="GH13_cat_dom"/>
</dbReference>
<dbReference type="Gene3D" id="2.60.40.10">
    <property type="entry name" value="Immunoglobulins"/>
    <property type="match status" value="1"/>
</dbReference>
<evidence type="ECO:0000256" key="2">
    <source>
        <dbReference type="ARBA" id="ARBA00022729"/>
    </source>
</evidence>
<sequence length="766" mass="88442">MDNTVIVHYHSRKKNYFNLSLWQWRDGSEGQDAHFSRFDSFGAVAILKYPLPYFLSHYYVIVKDKNWHHKTIDYRIDCTQGGARKEVWIVDGDDNLYYSRQAAVSSHHYSRRQPHAYDMAINSRAFDKKWGFDGWLGFEYSETKTAFRLWAPTAERVELILYHSTDETASVSKVLSMKRGTAVNYKNHKENTHGVWFTELEGNYNYQAYTYRVYYRRRTFKITRDPYSIATTANGKRSIVIAPEALTPEGFKISHGKEAKWRLENPNQAVIYEMHVRDFSISETSGVKTDYHGKFKGLHQKGTVNQHGDKTTFDYVQDLGVNYIQLQPIFDHHQTFDDDGHYAYNWGYDPENYNVPEASFSSNPHEPATRILELKSAIQAYHDAGIGVIMDVVYNHTFSSTDSAFQLTVPDYYYRMNHNGTFQNGSGCGNETASEKEMCRKYILDSVLYWVKEYNIDGFRFDLMGLHDVETMNIIRNELNKIDPRILVYGEGWDMGAGLTPQNKAKKDNAYQMPGIGFFNDDVRDAVKGAEIYGEFKKGLVSGNSTEDIVAKGILGSDELVSYIDPSQVLNYVEAHDNYNLNDLLWELHPNDNEKQHIYRVEVASAMNLLMQGMAFMQLGQEFLRTKCYPTGDKGQLTQADKERAMNSYNAPDQVNQVNWDNVTFHKSTINFIRKIITLKTNSPYFSYSSFEEIRKHVFVESAQYHSGFISFTVEEHKKIKIIFNIKGKRLQNSFIGDIIISNHEEGKAIDSLDDELSVMILDITK</sequence>
<dbReference type="SUPFAM" id="SSF81296">
    <property type="entry name" value="E set domains"/>
    <property type="match status" value="1"/>
</dbReference>
<dbReference type="InterPro" id="IPR011840">
    <property type="entry name" value="PulA_typeI"/>
</dbReference>
<dbReference type="AlphaFoldDB" id="A0A0E1EH68"/>
<feature type="domain" description="Glycosyl hydrolase family 13 catalytic" evidence="10">
    <location>
        <begin position="273"/>
        <end position="661"/>
    </location>
</feature>
<dbReference type="Proteomes" id="UP000093122">
    <property type="component" value="Unassembled WGS sequence"/>
</dbReference>
<dbReference type="OMA" id="CHDDMCL"/>
<dbReference type="Proteomes" id="UP000256718">
    <property type="component" value="Unassembled WGS sequence"/>
</dbReference>
<evidence type="ECO:0000259" key="10">
    <source>
        <dbReference type="SMART" id="SM00642"/>
    </source>
</evidence>
<evidence type="ECO:0000313" key="16">
    <source>
        <dbReference type="Proteomes" id="UP000256718"/>
    </source>
</evidence>
<organism evidence="12 15">
    <name type="scientific">Streptococcus agalactiae</name>
    <dbReference type="NCBI Taxonomy" id="1311"/>
    <lineage>
        <taxon>Bacteria</taxon>
        <taxon>Bacillati</taxon>
        <taxon>Bacillota</taxon>
        <taxon>Bacilli</taxon>
        <taxon>Lactobacillales</taxon>
        <taxon>Streptococcaceae</taxon>
        <taxon>Streptococcus</taxon>
    </lineage>
</organism>
<dbReference type="RefSeq" id="WP_000370747.1">
    <property type="nucleotide sequence ID" value="NZ_AP018935.1"/>
</dbReference>
<protein>
    <recommendedName>
        <fullName evidence="7">pullulanase</fullName>
        <ecNumber evidence="7">3.2.1.41</ecNumber>
    </recommendedName>
    <alternativeName>
        <fullName evidence="8">Alpha-dextrin endo-1,6-alpha-glucosidase</fullName>
    </alternativeName>
    <alternativeName>
        <fullName evidence="9">Pullulan 6-glucanohydrolase</fullName>
    </alternativeName>
</protein>
<evidence type="ECO:0000313" key="13">
    <source>
        <dbReference type="EMBL" id="RDY81507.1"/>
    </source>
</evidence>
<dbReference type="GO" id="GO:0030246">
    <property type="term" value="F:carbohydrate binding"/>
    <property type="evidence" value="ECO:0007669"/>
    <property type="project" value="InterPro"/>
</dbReference>
<evidence type="ECO:0000256" key="5">
    <source>
        <dbReference type="ARBA" id="ARBA00023295"/>
    </source>
</evidence>
<evidence type="ECO:0000313" key="14">
    <source>
        <dbReference type="Proteomes" id="UP000035174"/>
    </source>
</evidence>
<dbReference type="CDD" id="cd02860">
    <property type="entry name" value="E_set_Pullulanase"/>
    <property type="match status" value="1"/>
</dbReference>
<evidence type="ECO:0000256" key="4">
    <source>
        <dbReference type="ARBA" id="ARBA00022837"/>
    </source>
</evidence>
<comment type="catalytic activity">
    <reaction evidence="6">
        <text>Hydrolysis of (1-&gt;6)-alpha-D-glucosidic linkages in pullulan, amylopectin and glycogen, and in the alpha- and beta-limit dextrins of amylopectin and glycogen.</text>
        <dbReference type="EC" id="3.2.1.41"/>
    </reaction>
</comment>
<dbReference type="InterPro" id="IPR013783">
    <property type="entry name" value="Ig-like_fold"/>
</dbReference>
<dbReference type="EMBL" id="MAWT01000033">
    <property type="protein sequence ID" value="OCM71123.1"/>
    <property type="molecule type" value="Genomic_DNA"/>
</dbReference>
<dbReference type="CDD" id="cd11341">
    <property type="entry name" value="AmyAc_Pullulanase_LD-like"/>
    <property type="match status" value="1"/>
</dbReference>
<gene>
    <name evidence="13" type="primary">pulA</name>
    <name evidence="12" type="ORF">AX245_04725</name>
    <name evidence="13" type="ORF">C4618_06465</name>
    <name evidence="11" type="ORF">WA45_08070</name>
</gene>
<accession>A0A0E1EH68</accession>
<keyword evidence="5" id="KW-0326">Glycosidase</keyword>
<dbReference type="Proteomes" id="UP000035174">
    <property type="component" value="Unassembled WGS sequence"/>
</dbReference>
<dbReference type="EMBL" id="QHGZ01000154">
    <property type="protein sequence ID" value="RDY81507.1"/>
    <property type="molecule type" value="Genomic_DNA"/>
</dbReference>
<dbReference type="NCBIfam" id="TIGR02104">
    <property type="entry name" value="pulA_typeI"/>
    <property type="match status" value="1"/>
</dbReference>
<dbReference type="EMBL" id="LCVB01000032">
    <property type="protein sequence ID" value="KLJ28222.1"/>
    <property type="molecule type" value="Genomic_DNA"/>
</dbReference>
<evidence type="ECO:0000256" key="9">
    <source>
        <dbReference type="ARBA" id="ARBA00031076"/>
    </source>
</evidence>
<dbReference type="InterPro" id="IPR013784">
    <property type="entry name" value="Carb-bd-like_fold"/>
</dbReference>
<dbReference type="EC" id="3.2.1.41" evidence="7"/>
<evidence type="ECO:0000256" key="7">
    <source>
        <dbReference type="ARBA" id="ARBA00024062"/>
    </source>
</evidence>